<evidence type="ECO:0000313" key="12">
    <source>
        <dbReference type="EMBL" id="OGC63157.1"/>
    </source>
</evidence>
<dbReference type="GO" id="GO:0005524">
    <property type="term" value="F:ATP binding"/>
    <property type="evidence" value="ECO:0007669"/>
    <property type="project" value="UniProtKB-UniRule"/>
</dbReference>
<dbReference type="Pfam" id="PF05190">
    <property type="entry name" value="MutS_IV"/>
    <property type="match status" value="1"/>
</dbReference>
<dbReference type="InterPro" id="IPR007860">
    <property type="entry name" value="DNA_mmatch_repair_MutS_con_dom"/>
</dbReference>
<accession>A0A1F4W162</accession>
<dbReference type="InterPro" id="IPR007696">
    <property type="entry name" value="DNA_mismatch_repair_MutS_core"/>
</dbReference>
<sequence length="860" mass="96504">MSNNYETPMMVQYNELKSHYSDCILFYRLGDFYEMFNEDAKIGAEILDITLTKKALGKDGNIPMAGVPYHAVDSYISKLVKAGYKIALCEQLTEPKAGELVERGVVRIITPGTLLDDVSLQKKENNYICSFYFEKNLLGVAIADISTGVFYSSQYSADNFGNFVLNDLFKYSPAECVLPEVLYNNPQILKVLKVHKNMNIFRYSQWDDSISIVRNHFSDVYLRSAGFTDLSAAQKVSSGLLSYLKYTQNGNIDHIRDLKMLVSDEILDLDRSTIANLELIKNLSDESKRGTLVSFLDKTKTPMGGRLLRNWVIKPSCNKKEITNRLSAVEELAKSKKAKNLEDLLAGICDIERLIARLSVGRGNPKDLVMLKQALWLAKKLTTGVNAYKATKLKTLSVGIGRKLETLALYIDKTISDDPPFDPKSLGVITKGVNADLDKLRTTVEKSKYFISDLEAKERKKSGINSLKVKFNQVFGYYIEITKSNLDSVPENYIRKQTLVNAERYITPELKEHEEIILTAQEIMQKLETAIFLDAVEKVLANTSDIQHLSTKIAEFDCLYSFARLAKEKDLVKPKITLDNEIEIVDGRHPMVEENMEEILFVPNDTLLNSSDHQLLLITGPNMAGKSVYIRQTALIVLMAHIGCFVPCKRAKIGPTDKIFVRSGAYDAISMGMSTFMIEMMETAHILKNATPKSLVVMDEIGRGTSTYDGISLAWAIVEHLVTKTLAKALFATHYHELQKLEELFPDKIKNYQVEVDAFDFNEPVFLHKVIRGGADASFGVSVARLAKVPEEVCVRADELLQKFSTKTVHNVTNLTAKNSDVAQYNPYDKAVELLRGIDIGKTTPLEALNILAELTSLLN</sequence>
<dbReference type="GO" id="GO:0006298">
    <property type="term" value="P:mismatch repair"/>
    <property type="evidence" value="ECO:0007669"/>
    <property type="project" value="UniProtKB-UniRule"/>
</dbReference>
<evidence type="ECO:0000256" key="6">
    <source>
        <dbReference type="ARBA" id="ARBA00023125"/>
    </source>
</evidence>
<evidence type="ECO:0000256" key="7">
    <source>
        <dbReference type="ARBA" id="ARBA00023204"/>
    </source>
</evidence>
<name>A0A1F4W162_UNCKA</name>
<evidence type="ECO:0000256" key="3">
    <source>
        <dbReference type="ARBA" id="ARBA00022741"/>
    </source>
</evidence>
<dbReference type="PROSITE" id="PS00486">
    <property type="entry name" value="DNA_MISMATCH_REPAIR_2"/>
    <property type="match status" value="1"/>
</dbReference>
<dbReference type="SUPFAM" id="SSF53150">
    <property type="entry name" value="DNA repair protein MutS, domain II"/>
    <property type="match status" value="1"/>
</dbReference>
<dbReference type="PIRSF" id="PIRSF037677">
    <property type="entry name" value="DNA_mis_repair_Msh6"/>
    <property type="match status" value="1"/>
</dbReference>
<evidence type="ECO:0000256" key="1">
    <source>
        <dbReference type="ARBA" id="ARBA00006271"/>
    </source>
</evidence>
<dbReference type="InterPro" id="IPR045076">
    <property type="entry name" value="MutS"/>
</dbReference>
<dbReference type="InterPro" id="IPR027417">
    <property type="entry name" value="P-loop_NTPase"/>
</dbReference>
<dbReference type="InterPro" id="IPR017261">
    <property type="entry name" value="DNA_mismatch_repair_MutS/MSH"/>
</dbReference>
<dbReference type="Pfam" id="PF05192">
    <property type="entry name" value="MutS_III"/>
    <property type="match status" value="1"/>
</dbReference>
<gene>
    <name evidence="9" type="primary">mutS</name>
    <name evidence="12" type="ORF">A2264_00480</name>
</gene>
<dbReference type="AlphaFoldDB" id="A0A1F4W162"/>
<dbReference type="Proteomes" id="UP000176614">
    <property type="component" value="Unassembled WGS sequence"/>
</dbReference>
<evidence type="ECO:0000256" key="2">
    <source>
        <dbReference type="ARBA" id="ARBA00021982"/>
    </source>
</evidence>
<evidence type="ECO:0000256" key="8">
    <source>
        <dbReference type="ARBA" id="ARBA00024647"/>
    </source>
</evidence>
<dbReference type="GO" id="GO:0140664">
    <property type="term" value="F:ATP-dependent DNA damage sensor activity"/>
    <property type="evidence" value="ECO:0007669"/>
    <property type="project" value="InterPro"/>
</dbReference>
<keyword evidence="6 9" id="KW-0238">DNA-binding</keyword>
<evidence type="ECO:0000256" key="9">
    <source>
        <dbReference type="HAMAP-Rule" id="MF_00096"/>
    </source>
</evidence>
<dbReference type="Pfam" id="PF00488">
    <property type="entry name" value="MutS_V"/>
    <property type="match status" value="1"/>
</dbReference>
<dbReference type="SUPFAM" id="SSF48334">
    <property type="entry name" value="DNA repair protein MutS, domain III"/>
    <property type="match status" value="1"/>
</dbReference>
<dbReference type="Pfam" id="PF01624">
    <property type="entry name" value="MutS_I"/>
    <property type="match status" value="1"/>
</dbReference>
<evidence type="ECO:0000256" key="4">
    <source>
        <dbReference type="ARBA" id="ARBA00022763"/>
    </source>
</evidence>
<dbReference type="GO" id="GO:0005829">
    <property type="term" value="C:cytosol"/>
    <property type="evidence" value="ECO:0007669"/>
    <property type="project" value="TreeGrafter"/>
</dbReference>
<dbReference type="Pfam" id="PF05188">
    <property type="entry name" value="MutS_II"/>
    <property type="match status" value="1"/>
</dbReference>
<dbReference type="InterPro" id="IPR007861">
    <property type="entry name" value="DNA_mismatch_repair_MutS_clamp"/>
</dbReference>
<keyword evidence="4 9" id="KW-0227">DNA damage</keyword>
<dbReference type="Gene3D" id="1.10.1420.10">
    <property type="match status" value="2"/>
</dbReference>
<keyword evidence="5 9" id="KW-0067">ATP-binding</keyword>
<feature type="binding site" evidence="9">
    <location>
        <begin position="620"/>
        <end position="627"/>
    </location>
    <ligand>
        <name>ATP</name>
        <dbReference type="ChEBI" id="CHEBI:30616"/>
    </ligand>
</feature>
<dbReference type="Gene3D" id="3.30.420.110">
    <property type="entry name" value="MutS, connector domain"/>
    <property type="match status" value="1"/>
</dbReference>
<dbReference type="SUPFAM" id="SSF52540">
    <property type="entry name" value="P-loop containing nucleoside triphosphate hydrolases"/>
    <property type="match status" value="1"/>
</dbReference>
<dbReference type="InterPro" id="IPR005748">
    <property type="entry name" value="DNA_mismatch_repair_MutS"/>
</dbReference>
<dbReference type="SMART" id="SM00533">
    <property type="entry name" value="MUTSd"/>
    <property type="match status" value="1"/>
</dbReference>
<dbReference type="NCBIfam" id="NF003810">
    <property type="entry name" value="PRK05399.1"/>
    <property type="match status" value="1"/>
</dbReference>
<dbReference type="NCBIfam" id="TIGR01070">
    <property type="entry name" value="mutS1"/>
    <property type="match status" value="1"/>
</dbReference>
<dbReference type="PANTHER" id="PTHR11361">
    <property type="entry name" value="DNA MISMATCH REPAIR PROTEIN MUTS FAMILY MEMBER"/>
    <property type="match status" value="1"/>
</dbReference>
<comment type="function">
    <text evidence="8 9">This protein is involved in the repair of mismatches in DNA. It is possible that it carries out the mismatch recognition step. This protein has a weak ATPase activity.</text>
</comment>
<evidence type="ECO:0000256" key="10">
    <source>
        <dbReference type="RuleBase" id="RU003756"/>
    </source>
</evidence>
<proteinExistence type="inferred from homology"/>
<dbReference type="FunFam" id="3.40.50.300:FF:000870">
    <property type="entry name" value="MutS protein homolog 4"/>
    <property type="match status" value="1"/>
</dbReference>
<dbReference type="SUPFAM" id="SSF55271">
    <property type="entry name" value="DNA repair protein MutS, domain I"/>
    <property type="match status" value="1"/>
</dbReference>
<dbReference type="InterPro" id="IPR036678">
    <property type="entry name" value="MutS_con_dom_sf"/>
</dbReference>
<protein>
    <recommendedName>
        <fullName evidence="2 9">DNA mismatch repair protein MutS</fullName>
    </recommendedName>
</protein>
<dbReference type="Gene3D" id="3.40.1170.10">
    <property type="entry name" value="DNA repair protein MutS, domain I"/>
    <property type="match status" value="1"/>
</dbReference>
<dbReference type="InterPro" id="IPR036187">
    <property type="entry name" value="DNA_mismatch_repair_MutS_sf"/>
</dbReference>
<dbReference type="HAMAP" id="MF_00096">
    <property type="entry name" value="MutS"/>
    <property type="match status" value="1"/>
</dbReference>
<dbReference type="GO" id="GO:0003684">
    <property type="term" value="F:damaged DNA binding"/>
    <property type="evidence" value="ECO:0007669"/>
    <property type="project" value="UniProtKB-UniRule"/>
</dbReference>
<dbReference type="InterPro" id="IPR016151">
    <property type="entry name" value="DNA_mismatch_repair_MutS_N"/>
</dbReference>
<dbReference type="FunFam" id="3.40.1170.10:FF:000001">
    <property type="entry name" value="DNA mismatch repair protein MutS"/>
    <property type="match status" value="1"/>
</dbReference>
<keyword evidence="7 9" id="KW-0234">DNA repair</keyword>
<comment type="caution">
    <text evidence="12">The sequence shown here is derived from an EMBL/GenBank/DDBJ whole genome shotgun (WGS) entry which is preliminary data.</text>
</comment>
<dbReference type="Gene3D" id="3.40.50.300">
    <property type="entry name" value="P-loop containing nucleotide triphosphate hydrolases"/>
    <property type="match status" value="1"/>
</dbReference>
<dbReference type="InterPro" id="IPR007695">
    <property type="entry name" value="DNA_mismatch_repair_MutS-lik_N"/>
</dbReference>
<dbReference type="PANTHER" id="PTHR11361:SF34">
    <property type="entry name" value="DNA MISMATCH REPAIR PROTEIN MSH1, MITOCHONDRIAL"/>
    <property type="match status" value="1"/>
</dbReference>
<organism evidence="12 13">
    <name type="scientific">candidate division WWE3 bacterium RIFOXYA2_FULL_46_9</name>
    <dbReference type="NCBI Taxonomy" id="1802636"/>
    <lineage>
        <taxon>Bacteria</taxon>
        <taxon>Katanobacteria</taxon>
    </lineage>
</organism>
<evidence type="ECO:0000259" key="11">
    <source>
        <dbReference type="PROSITE" id="PS00486"/>
    </source>
</evidence>
<dbReference type="InterPro" id="IPR000432">
    <property type="entry name" value="DNA_mismatch_repair_MutS_C"/>
</dbReference>
<dbReference type="GO" id="GO:0030983">
    <property type="term" value="F:mismatched DNA binding"/>
    <property type="evidence" value="ECO:0007669"/>
    <property type="project" value="InterPro"/>
</dbReference>
<reference evidence="12 13" key="1">
    <citation type="journal article" date="2016" name="Nat. Commun.">
        <title>Thousands of microbial genomes shed light on interconnected biogeochemical processes in an aquifer system.</title>
        <authorList>
            <person name="Anantharaman K."/>
            <person name="Brown C.T."/>
            <person name="Hug L.A."/>
            <person name="Sharon I."/>
            <person name="Castelle C.J."/>
            <person name="Probst A.J."/>
            <person name="Thomas B.C."/>
            <person name="Singh A."/>
            <person name="Wilkins M.J."/>
            <person name="Karaoz U."/>
            <person name="Brodie E.L."/>
            <person name="Williams K.H."/>
            <person name="Hubbard S.S."/>
            <person name="Banfield J.F."/>
        </authorList>
    </citation>
    <scope>NUCLEOTIDE SEQUENCE [LARGE SCALE GENOMIC DNA]</scope>
</reference>
<evidence type="ECO:0000313" key="13">
    <source>
        <dbReference type="Proteomes" id="UP000176614"/>
    </source>
</evidence>
<feature type="domain" description="DNA mismatch repair proteins mutS family" evidence="11">
    <location>
        <begin position="694"/>
        <end position="710"/>
    </location>
</feature>
<keyword evidence="3 9" id="KW-0547">Nucleotide-binding</keyword>
<evidence type="ECO:0000256" key="5">
    <source>
        <dbReference type="ARBA" id="ARBA00022840"/>
    </source>
</evidence>
<comment type="similarity">
    <text evidence="1 9 10">Belongs to the DNA mismatch repair MutS family.</text>
</comment>
<dbReference type="SMART" id="SM00534">
    <property type="entry name" value="MUTSac"/>
    <property type="match status" value="1"/>
</dbReference>
<dbReference type="EMBL" id="MEVT01000008">
    <property type="protein sequence ID" value="OGC63157.1"/>
    <property type="molecule type" value="Genomic_DNA"/>
</dbReference>